<accession>A0A975NNS3</accession>
<dbReference type="InterPro" id="IPR017926">
    <property type="entry name" value="GATASE"/>
</dbReference>
<dbReference type="PANTHER" id="PTHR42695">
    <property type="entry name" value="GLUTAMINE AMIDOTRANSFERASE YLR126C-RELATED"/>
    <property type="match status" value="1"/>
</dbReference>
<sequence length="269" mass="29886">MFQSGKINGENVLRFPGRAAAAPLAPAAAASLLPVLIVLHQETSTPGRVGNALRALGHGLDIRRPRFGDSLPETLDDHAGAVIFGGPMSANDPDDFVRREIDWIAVPLREQRPFLGICLGAQMLAMQLGARVAPHPQGRTEIGYYPIRPTPAGLALCRHWPDHVYHWHREGFELPRGAELLAEGGDFPIQAFRSDNAFGFQFHPDVTYAMMHRWTTRGHERLESPGARPRHHHFADRAIHDVAERAWLKAFLDGWLARMPLSMMSEAAE</sequence>
<dbReference type="Pfam" id="PF00117">
    <property type="entry name" value="GATase"/>
    <property type="match status" value="1"/>
</dbReference>
<dbReference type="EMBL" id="CP076135">
    <property type="protein sequence ID" value="QWG18578.1"/>
    <property type="molecule type" value="Genomic_DNA"/>
</dbReference>
<protein>
    <submittedName>
        <fullName evidence="2">Glutamine amidotransferase</fullName>
    </submittedName>
</protein>
<feature type="domain" description="Glutamine amidotransferase" evidence="1">
    <location>
        <begin position="51"/>
        <end position="207"/>
    </location>
</feature>
<dbReference type="RefSeq" id="WP_215614147.1">
    <property type="nucleotide sequence ID" value="NZ_CP076135.1"/>
</dbReference>
<dbReference type="CDD" id="cd01741">
    <property type="entry name" value="GATase1_1"/>
    <property type="match status" value="1"/>
</dbReference>
<dbReference type="AlphaFoldDB" id="A0A975NNS3"/>
<gene>
    <name evidence="2" type="ORF">KMZ68_01365</name>
</gene>
<dbReference type="KEGG" id="bsei:KMZ68_01365"/>
<evidence type="ECO:0000313" key="2">
    <source>
        <dbReference type="EMBL" id="QWG18578.1"/>
    </source>
</evidence>
<dbReference type="NCBIfam" id="NF005072">
    <property type="entry name" value="PRK06490.1"/>
    <property type="match status" value="1"/>
</dbReference>
<reference evidence="2" key="1">
    <citation type="submission" date="2021-06" db="EMBL/GenBank/DDBJ databases">
        <title>Bradyrhizobium sp. S2-11-2 Genome sequencing.</title>
        <authorList>
            <person name="Jin L."/>
        </authorList>
    </citation>
    <scope>NUCLEOTIDE SEQUENCE</scope>
    <source>
        <strain evidence="2">S2-11-2</strain>
    </source>
</reference>
<dbReference type="PANTHER" id="PTHR42695:SF5">
    <property type="entry name" value="GLUTAMINE AMIDOTRANSFERASE YLR126C-RELATED"/>
    <property type="match status" value="1"/>
</dbReference>
<dbReference type="SUPFAM" id="SSF52317">
    <property type="entry name" value="Class I glutamine amidotransferase-like"/>
    <property type="match status" value="1"/>
</dbReference>
<dbReference type="GO" id="GO:0005829">
    <property type="term" value="C:cytosol"/>
    <property type="evidence" value="ECO:0007669"/>
    <property type="project" value="TreeGrafter"/>
</dbReference>
<dbReference type="PROSITE" id="PS51273">
    <property type="entry name" value="GATASE_TYPE_1"/>
    <property type="match status" value="1"/>
</dbReference>
<dbReference type="InterPro" id="IPR044992">
    <property type="entry name" value="ChyE-like"/>
</dbReference>
<evidence type="ECO:0000313" key="3">
    <source>
        <dbReference type="Proteomes" id="UP000680805"/>
    </source>
</evidence>
<dbReference type="FunFam" id="3.40.50.880:FF:000033">
    <property type="entry name" value="Glutamine amidotransferase class-I"/>
    <property type="match status" value="1"/>
</dbReference>
<name>A0A975NNS3_9BRAD</name>
<dbReference type="InterPro" id="IPR029062">
    <property type="entry name" value="Class_I_gatase-like"/>
</dbReference>
<evidence type="ECO:0000259" key="1">
    <source>
        <dbReference type="Pfam" id="PF00117"/>
    </source>
</evidence>
<keyword evidence="2" id="KW-0315">Glutamine amidotransferase</keyword>
<dbReference type="Gene3D" id="3.40.50.880">
    <property type="match status" value="1"/>
</dbReference>
<organism evidence="2 3">
    <name type="scientific">Bradyrhizobium sediminis</name>
    <dbReference type="NCBI Taxonomy" id="2840469"/>
    <lineage>
        <taxon>Bacteria</taxon>
        <taxon>Pseudomonadati</taxon>
        <taxon>Pseudomonadota</taxon>
        <taxon>Alphaproteobacteria</taxon>
        <taxon>Hyphomicrobiales</taxon>
        <taxon>Nitrobacteraceae</taxon>
        <taxon>Bradyrhizobium</taxon>
    </lineage>
</organism>
<dbReference type="Proteomes" id="UP000680805">
    <property type="component" value="Chromosome"/>
</dbReference>
<proteinExistence type="predicted"/>